<dbReference type="Proteomes" id="UP001326715">
    <property type="component" value="Chromosome"/>
</dbReference>
<sequence length="123" mass="14159">MKTDFPQVVAPALTPECQAMIIGIRDTQELLSGKWKTEIIGALYYRGKMRFMDLKRQLAGIAPKVLSKELKDLEMNHLISRTVLDTMPITVEYELTLQGRSLNTVIEAMAKWGINYRKQLFER</sequence>
<dbReference type="Proteomes" id="UP000183788">
    <property type="component" value="Unassembled WGS sequence"/>
</dbReference>
<keyword evidence="3" id="KW-0804">Transcription</keyword>
<reference evidence="6 8" key="2">
    <citation type="submission" date="2023-11" db="EMBL/GenBank/DDBJ databases">
        <title>MicrobeMod: A computational toolkit for identifying prokaryotic methylation and restriction-modification with nanopore sequencing.</title>
        <authorList>
            <person name="Crits-Christoph A."/>
            <person name="Kang S.C."/>
            <person name="Lee H."/>
            <person name="Ostrov N."/>
        </authorList>
    </citation>
    <scope>NUCLEOTIDE SEQUENCE [LARGE SCALE GENOMIC DNA]</scope>
    <source>
        <strain evidence="6 8">ATCC 23090</strain>
    </source>
</reference>
<dbReference type="EMBL" id="FPIZ01000017">
    <property type="protein sequence ID" value="SFW79138.1"/>
    <property type="molecule type" value="Genomic_DNA"/>
</dbReference>
<dbReference type="InterPro" id="IPR036388">
    <property type="entry name" value="WH-like_DNA-bd_sf"/>
</dbReference>
<evidence type="ECO:0000256" key="1">
    <source>
        <dbReference type="ARBA" id="ARBA00023015"/>
    </source>
</evidence>
<dbReference type="Gene3D" id="1.10.10.10">
    <property type="entry name" value="Winged helix-like DNA-binding domain superfamily/Winged helix DNA-binding domain"/>
    <property type="match status" value="1"/>
</dbReference>
<dbReference type="RefSeq" id="WP_245801831.1">
    <property type="nucleotide sequence ID" value="NZ_CP139972.1"/>
</dbReference>
<feature type="domain" description="HTH hxlR-type" evidence="4">
    <location>
        <begin position="17"/>
        <end position="121"/>
    </location>
</feature>
<reference evidence="5 7" key="1">
    <citation type="submission" date="2016-11" db="EMBL/GenBank/DDBJ databases">
        <authorList>
            <person name="Jaros S."/>
            <person name="Januszkiewicz K."/>
            <person name="Wedrychowicz H."/>
        </authorList>
    </citation>
    <scope>NUCLEOTIDE SEQUENCE [LARGE SCALE GENOMIC DNA]</scope>
    <source>
        <strain evidence="5 7">DSM 784</strain>
    </source>
</reference>
<keyword evidence="2" id="KW-0238">DNA-binding</keyword>
<evidence type="ECO:0000256" key="2">
    <source>
        <dbReference type="ARBA" id="ARBA00023125"/>
    </source>
</evidence>
<dbReference type="EMBL" id="CP140154">
    <property type="protein sequence ID" value="WQG90636.1"/>
    <property type="molecule type" value="Genomic_DNA"/>
</dbReference>
<dbReference type="PANTHER" id="PTHR33204">
    <property type="entry name" value="TRANSCRIPTIONAL REGULATOR, MARR FAMILY"/>
    <property type="match status" value="1"/>
</dbReference>
<evidence type="ECO:0000259" key="4">
    <source>
        <dbReference type="PROSITE" id="PS51118"/>
    </source>
</evidence>
<evidence type="ECO:0000256" key="3">
    <source>
        <dbReference type="ARBA" id="ARBA00023163"/>
    </source>
</evidence>
<keyword evidence="1" id="KW-0805">Transcription regulation</keyword>
<name>A0A1K1S4L9_9BACT</name>
<dbReference type="SUPFAM" id="SSF46785">
    <property type="entry name" value="Winged helix' DNA-binding domain"/>
    <property type="match status" value="1"/>
</dbReference>
<dbReference type="InterPro" id="IPR036390">
    <property type="entry name" value="WH_DNA-bd_sf"/>
</dbReference>
<evidence type="ECO:0000313" key="8">
    <source>
        <dbReference type="Proteomes" id="UP001326715"/>
    </source>
</evidence>
<dbReference type="AlphaFoldDB" id="A0A1K1S4L9"/>
<accession>A0A1K1S4L9</accession>
<dbReference type="Pfam" id="PF01638">
    <property type="entry name" value="HxlR"/>
    <property type="match status" value="1"/>
</dbReference>
<dbReference type="GO" id="GO:0003677">
    <property type="term" value="F:DNA binding"/>
    <property type="evidence" value="ECO:0007669"/>
    <property type="project" value="UniProtKB-KW"/>
</dbReference>
<dbReference type="InterPro" id="IPR002577">
    <property type="entry name" value="HTH_HxlR"/>
</dbReference>
<gene>
    <name evidence="5" type="ORF">SAMN05661012_04724</name>
    <name evidence="6" type="ORF">SR876_03950</name>
</gene>
<evidence type="ECO:0000313" key="7">
    <source>
        <dbReference type="Proteomes" id="UP000183788"/>
    </source>
</evidence>
<evidence type="ECO:0000313" key="6">
    <source>
        <dbReference type="EMBL" id="WQG90636.1"/>
    </source>
</evidence>
<dbReference type="STRING" id="1004.SAMN05661012_04724"/>
<dbReference type="PROSITE" id="PS51118">
    <property type="entry name" value="HTH_HXLR"/>
    <property type="match status" value="1"/>
</dbReference>
<keyword evidence="8" id="KW-1185">Reference proteome</keyword>
<evidence type="ECO:0000313" key="5">
    <source>
        <dbReference type="EMBL" id="SFW79138.1"/>
    </source>
</evidence>
<organism evidence="5 7">
    <name type="scientific">Chitinophaga sancti</name>
    <dbReference type="NCBI Taxonomy" id="1004"/>
    <lineage>
        <taxon>Bacteria</taxon>
        <taxon>Pseudomonadati</taxon>
        <taxon>Bacteroidota</taxon>
        <taxon>Chitinophagia</taxon>
        <taxon>Chitinophagales</taxon>
        <taxon>Chitinophagaceae</taxon>
        <taxon>Chitinophaga</taxon>
    </lineage>
</organism>
<protein>
    <submittedName>
        <fullName evidence="6">Helix-turn-helix domain-containing protein</fullName>
    </submittedName>
    <submittedName>
        <fullName evidence="5">Transcriptional regulator, HxlR family</fullName>
    </submittedName>
</protein>
<proteinExistence type="predicted"/>